<accession>A0A5N6STG3</accession>
<evidence type="ECO:0000313" key="1">
    <source>
        <dbReference type="EMBL" id="KAE8137912.1"/>
    </source>
</evidence>
<organism evidence="1 2">
    <name type="scientific">Aspergillus pseudotamarii</name>
    <dbReference type="NCBI Taxonomy" id="132259"/>
    <lineage>
        <taxon>Eukaryota</taxon>
        <taxon>Fungi</taxon>
        <taxon>Dikarya</taxon>
        <taxon>Ascomycota</taxon>
        <taxon>Pezizomycotina</taxon>
        <taxon>Eurotiomycetes</taxon>
        <taxon>Eurotiomycetidae</taxon>
        <taxon>Eurotiales</taxon>
        <taxon>Aspergillaceae</taxon>
        <taxon>Aspergillus</taxon>
        <taxon>Aspergillus subgen. Circumdati</taxon>
    </lineage>
</organism>
<proteinExistence type="predicted"/>
<dbReference type="RefSeq" id="XP_031913975.1">
    <property type="nucleotide sequence ID" value="XM_032062027.1"/>
</dbReference>
<dbReference type="PANTHER" id="PTHR21310:SF37">
    <property type="entry name" value="AMINOGLYCOSIDE PHOSPHOTRANSFERASE DOMAIN-CONTAINING PROTEIN"/>
    <property type="match status" value="1"/>
</dbReference>
<dbReference type="GeneID" id="43646237"/>
<evidence type="ECO:0000313" key="2">
    <source>
        <dbReference type="Proteomes" id="UP000325672"/>
    </source>
</evidence>
<dbReference type="Proteomes" id="UP000325672">
    <property type="component" value="Unassembled WGS sequence"/>
</dbReference>
<dbReference type="InterPro" id="IPR011009">
    <property type="entry name" value="Kinase-like_dom_sf"/>
</dbReference>
<name>A0A5N6STG3_ASPPS</name>
<evidence type="ECO:0008006" key="3">
    <source>
        <dbReference type="Google" id="ProtNLM"/>
    </source>
</evidence>
<dbReference type="AlphaFoldDB" id="A0A5N6STG3"/>
<dbReference type="PANTHER" id="PTHR21310">
    <property type="entry name" value="AMINOGLYCOSIDE PHOSPHOTRANSFERASE-RELATED-RELATED"/>
    <property type="match status" value="1"/>
</dbReference>
<protein>
    <recommendedName>
        <fullName evidence="3">Aminoglycoside phosphotransferase domain-containing protein</fullName>
    </recommendedName>
</protein>
<keyword evidence="2" id="KW-1185">Reference proteome</keyword>
<gene>
    <name evidence="1" type="ORF">BDV38DRAFT_292528</name>
</gene>
<dbReference type="OrthoDB" id="3645574at2759"/>
<sequence length="510" mass="59283">MTTSLPLFRGNSISLEDALEDDDNILHRLDYPEKKKEFWSYLLSHKNDIEELVCFHLCAKHCQVADEAHWLFGSYNVCIPVYIDPPSEHAVLVRIPLPFKIGETFNPGNMDEKLRCEVATYIWIRENCPTVPIPSLYGFAFPNGLTFAEVSSVSFLSRLQWRIKRTINSLLGFPAACPYIGLRRPNPLRTGYMIISLVKNGQMLSNSWATYLLEDNSRRQTLFRDLANIVITLNRTRLPQIGSLTLSDDGVISVTNRPLTLRLQTFENEGIPTIPRASTYQAVEPYILDLLQCHDNRIYYQPNAIHSTNDGQEQFAALTMMRGLLHQFVSRQYRDGPFVLTLTDLHPSNIFVDEDWHITSLIDLEWACSFPIELQTPPYWLSGRPIDDIEHGEHLQTFDKIINEFIDTFEEQEKRLQDPNAFQAQIMRQCWNSGSFWYFQASHSPKGLLSVFNEHIQRKFCEEHCTQRVFDRTVSPYWCVGADDFIRTKVEEEKEYKNRLRKRFNNIGQQ</sequence>
<dbReference type="SUPFAM" id="SSF56112">
    <property type="entry name" value="Protein kinase-like (PK-like)"/>
    <property type="match status" value="1"/>
</dbReference>
<dbReference type="EMBL" id="ML743574">
    <property type="protein sequence ID" value="KAE8137912.1"/>
    <property type="molecule type" value="Genomic_DNA"/>
</dbReference>
<dbReference type="InterPro" id="IPR051678">
    <property type="entry name" value="AGP_Transferase"/>
</dbReference>
<reference evidence="1 2" key="1">
    <citation type="submission" date="2019-04" db="EMBL/GenBank/DDBJ databases">
        <title>Friends and foes A comparative genomics study of 23 Aspergillus species from section Flavi.</title>
        <authorList>
            <consortium name="DOE Joint Genome Institute"/>
            <person name="Kjaerbolling I."/>
            <person name="Vesth T."/>
            <person name="Frisvad J.C."/>
            <person name="Nybo J.L."/>
            <person name="Theobald S."/>
            <person name="Kildgaard S."/>
            <person name="Isbrandt T."/>
            <person name="Kuo A."/>
            <person name="Sato A."/>
            <person name="Lyhne E.K."/>
            <person name="Kogle M.E."/>
            <person name="Wiebenga A."/>
            <person name="Kun R.S."/>
            <person name="Lubbers R.J."/>
            <person name="Makela M.R."/>
            <person name="Barry K."/>
            <person name="Chovatia M."/>
            <person name="Clum A."/>
            <person name="Daum C."/>
            <person name="Haridas S."/>
            <person name="He G."/>
            <person name="LaButti K."/>
            <person name="Lipzen A."/>
            <person name="Mondo S."/>
            <person name="Riley R."/>
            <person name="Salamov A."/>
            <person name="Simmons B.A."/>
            <person name="Magnuson J.K."/>
            <person name="Henrissat B."/>
            <person name="Mortensen U.H."/>
            <person name="Larsen T.O."/>
            <person name="Devries R.P."/>
            <person name="Grigoriev I.V."/>
            <person name="Machida M."/>
            <person name="Baker S.E."/>
            <person name="Andersen M.R."/>
        </authorList>
    </citation>
    <scope>NUCLEOTIDE SEQUENCE [LARGE SCALE GENOMIC DNA]</scope>
    <source>
        <strain evidence="1 2">CBS 117625</strain>
    </source>
</reference>